<accession>A0A1X1ZBK9</accession>
<dbReference type="Pfam" id="PF01638">
    <property type="entry name" value="HxlR"/>
    <property type="match status" value="1"/>
</dbReference>
<evidence type="ECO:0000256" key="2">
    <source>
        <dbReference type="ARBA" id="ARBA00023125"/>
    </source>
</evidence>
<organism evidence="5 6">
    <name type="scientific">Mycolicibacter nonchromogenicus</name>
    <name type="common">Mycobacterium nonchromogenicum</name>
    <dbReference type="NCBI Taxonomy" id="1782"/>
    <lineage>
        <taxon>Bacteria</taxon>
        <taxon>Bacillati</taxon>
        <taxon>Actinomycetota</taxon>
        <taxon>Actinomycetes</taxon>
        <taxon>Mycobacteriales</taxon>
        <taxon>Mycobacteriaceae</taxon>
        <taxon>Mycolicibacter</taxon>
    </lineage>
</organism>
<dbReference type="CDD" id="cd00090">
    <property type="entry name" value="HTH_ARSR"/>
    <property type="match status" value="1"/>
</dbReference>
<gene>
    <name evidence="5" type="ORF">AWC18_11315</name>
</gene>
<dbReference type="STRING" id="1782.AWC18_11315"/>
<dbReference type="RefSeq" id="WP_085138768.1">
    <property type="nucleotide sequence ID" value="NZ_LQPI01000042.1"/>
</dbReference>
<dbReference type="InterPro" id="IPR011991">
    <property type="entry name" value="ArsR-like_HTH"/>
</dbReference>
<dbReference type="Proteomes" id="UP000193108">
    <property type="component" value="Unassembled WGS sequence"/>
</dbReference>
<dbReference type="PANTHER" id="PTHR33204">
    <property type="entry name" value="TRANSCRIPTIONAL REGULATOR, MARR FAMILY"/>
    <property type="match status" value="1"/>
</dbReference>
<dbReference type="InterPro" id="IPR036390">
    <property type="entry name" value="WH_DNA-bd_sf"/>
</dbReference>
<name>A0A1X1ZBK9_MYCNO</name>
<dbReference type="GO" id="GO:0003677">
    <property type="term" value="F:DNA binding"/>
    <property type="evidence" value="ECO:0007669"/>
    <property type="project" value="UniProtKB-KW"/>
</dbReference>
<keyword evidence="6" id="KW-1185">Reference proteome</keyword>
<dbReference type="AlphaFoldDB" id="A0A1X1ZBK9"/>
<evidence type="ECO:0000313" key="6">
    <source>
        <dbReference type="Proteomes" id="UP000193108"/>
    </source>
</evidence>
<evidence type="ECO:0000313" key="5">
    <source>
        <dbReference type="EMBL" id="ORW20675.1"/>
    </source>
</evidence>
<evidence type="ECO:0000259" key="4">
    <source>
        <dbReference type="PROSITE" id="PS51118"/>
    </source>
</evidence>
<evidence type="ECO:0000256" key="3">
    <source>
        <dbReference type="ARBA" id="ARBA00023163"/>
    </source>
</evidence>
<keyword evidence="3" id="KW-0804">Transcription</keyword>
<dbReference type="PANTHER" id="PTHR33204:SF18">
    <property type="entry name" value="TRANSCRIPTIONAL REGULATORY PROTEIN"/>
    <property type="match status" value="1"/>
</dbReference>
<keyword evidence="2" id="KW-0238">DNA-binding</keyword>
<dbReference type="PROSITE" id="PS51118">
    <property type="entry name" value="HTH_HXLR"/>
    <property type="match status" value="1"/>
</dbReference>
<proteinExistence type="predicted"/>
<dbReference type="SUPFAM" id="SSF46785">
    <property type="entry name" value="Winged helix' DNA-binding domain"/>
    <property type="match status" value="1"/>
</dbReference>
<dbReference type="InterPro" id="IPR036527">
    <property type="entry name" value="SCP2_sterol-bd_dom_sf"/>
</dbReference>
<comment type="caution">
    <text evidence="5">The sequence shown here is derived from an EMBL/GenBank/DDBJ whole genome shotgun (WGS) entry which is preliminary data.</text>
</comment>
<dbReference type="Gene3D" id="1.10.10.10">
    <property type="entry name" value="Winged helix-like DNA-binding domain superfamily/Winged helix DNA-binding domain"/>
    <property type="match status" value="1"/>
</dbReference>
<dbReference type="InterPro" id="IPR002577">
    <property type="entry name" value="HTH_HxlR"/>
</dbReference>
<reference evidence="5 6" key="1">
    <citation type="submission" date="2016-01" db="EMBL/GenBank/DDBJ databases">
        <title>The new phylogeny of the genus Mycobacterium.</title>
        <authorList>
            <person name="Tarcisio F."/>
            <person name="Conor M."/>
            <person name="Antonella G."/>
            <person name="Elisabetta G."/>
            <person name="Giulia F.S."/>
            <person name="Sara T."/>
            <person name="Anna F."/>
            <person name="Clotilde B."/>
            <person name="Roberto B."/>
            <person name="Veronica D.S."/>
            <person name="Fabio R."/>
            <person name="Monica P."/>
            <person name="Olivier J."/>
            <person name="Enrico T."/>
            <person name="Nicola S."/>
        </authorList>
    </citation>
    <scope>NUCLEOTIDE SEQUENCE [LARGE SCALE GENOMIC DNA]</scope>
    <source>
        <strain evidence="5 6">DSM 44164</strain>
    </source>
</reference>
<dbReference type="InterPro" id="IPR036388">
    <property type="entry name" value="WH-like_DNA-bd_sf"/>
</dbReference>
<feature type="domain" description="HTH hxlR-type" evidence="4">
    <location>
        <begin position="8"/>
        <end position="103"/>
    </location>
</feature>
<protein>
    <submittedName>
        <fullName evidence="5">HxlR family transcriptional regulator</fullName>
    </submittedName>
</protein>
<evidence type="ECO:0000256" key="1">
    <source>
        <dbReference type="ARBA" id="ARBA00023015"/>
    </source>
</evidence>
<keyword evidence="1" id="KW-0805">Transcription regulation</keyword>
<sequence length="224" mass="24643">MSGYNQFCPMAKAMELLDERWTLLVVRELLLGSTHFNDLRRGVPKMSPALLSKRLKSLVRAGVVERTETDGRATYSLTPCGKELAGVVEALTAWGVRWIGDLGDADLDPHLLFWDIRRTIPIGNWPRTRTTLEFTLGGVPAKASRWWLVVANGEAEVCDFDPGYEVTGTVETSLAVLTRIWRGDLGWSVAMRDGGVALSGPTDVRRAIPTWIGQGRAASVPRPA</sequence>
<dbReference type="EMBL" id="LQPI01000042">
    <property type="protein sequence ID" value="ORW20675.1"/>
    <property type="molecule type" value="Genomic_DNA"/>
</dbReference>
<dbReference type="SUPFAM" id="SSF55718">
    <property type="entry name" value="SCP-like"/>
    <property type="match status" value="1"/>
</dbReference>